<name>A0A1A9VAV5_GLOAU</name>
<evidence type="ECO:0000313" key="2">
    <source>
        <dbReference type="EnsemblMetazoa" id="GAUT031375-PA"/>
    </source>
</evidence>
<keyword evidence="3" id="KW-1185">Reference proteome</keyword>
<keyword evidence="1" id="KW-0812">Transmembrane</keyword>
<sequence length="209" mass="22267">MTWRRILEYATAIVAIAAAFALIVFAISVTNIDRHHKQESKKNVTENLIQCSNCSETQLLIATTIAMKSSVPVTIAAINTTIAPLTSSTTTAAAAATTTTTTTTREASDQIQAEPPVSIQSNYIATMTNKHEIDSVNNDSDDVDDVLIIANTTTTSSTTGTSASYDPVAVETKTNDQKLQQATYGSAEQCTAATKSRASLLSIILKMMQ</sequence>
<organism evidence="2 3">
    <name type="scientific">Glossina austeni</name>
    <name type="common">Savannah tsetse fly</name>
    <dbReference type="NCBI Taxonomy" id="7395"/>
    <lineage>
        <taxon>Eukaryota</taxon>
        <taxon>Metazoa</taxon>
        <taxon>Ecdysozoa</taxon>
        <taxon>Arthropoda</taxon>
        <taxon>Hexapoda</taxon>
        <taxon>Insecta</taxon>
        <taxon>Pterygota</taxon>
        <taxon>Neoptera</taxon>
        <taxon>Endopterygota</taxon>
        <taxon>Diptera</taxon>
        <taxon>Brachycera</taxon>
        <taxon>Muscomorpha</taxon>
        <taxon>Hippoboscoidea</taxon>
        <taxon>Glossinidae</taxon>
        <taxon>Glossina</taxon>
    </lineage>
</organism>
<keyword evidence="1" id="KW-1133">Transmembrane helix</keyword>
<dbReference type="AlphaFoldDB" id="A0A1A9VAV5"/>
<feature type="transmembrane region" description="Helical" evidence="1">
    <location>
        <begin position="6"/>
        <end position="32"/>
    </location>
</feature>
<reference evidence="2" key="1">
    <citation type="submission" date="2020-05" db="UniProtKB">
        <authorList>
            <consortium name="EnsemblMetazoa"/>
        </authorList>
    </citation>
    <scope>IDENTIFICATION</scope>
    <source>
        <strain evidence="2">TTRI</strain>
    </source>
</reference>
<dbReference type="Proteomes" id="UP000078200">
    <property type="component" value="Unassembled WGS sequence"/>
</dbReference>
<accession>A0A1A9VAV5</accession>
<evidence type="ECO:0000313" key="3">
    <source>
        <dbReference type="Proteomes" id="UP000078200"/>
    </source>
</evidence>
<evidence type="ECO:0000256" key="1">
    <source>
        <dbReference type="SAM" id="Phobius"/>
    </source>
</evidence>
<dbReference type="EnsemblMetazoa" id="GAUT031375-RA">
    <property type="protein sequence ID" value="GAUT031375-PA"/>
    <property type="gene ID" value="GAUT031375"/>
</dbReference>
<proteinExistence type="predicted"/>
<dbReference type="VEuPathDB" id="VectorBase:GAUT031375"/>
<protein>
    <submittedName>
        <fullName evidence="2">Uncharacterized protein</fullName>
    </submittedName>
</protein>
<keyword evidence="1" id="KW-0472">Membrane</keyword>